<dbReference type="InterPro" id="IPR028098">
    <property type="entry name" value="Glyco_trans_4-like_N"/>
</dbReference>
<dbReference type="PANTHER" id="PTHR45947:SF3">
    <property type="entry name" value="SULFOQUINOVOSYL TRANSFERASE SQD2"/>
    <property type="match status" value="1"/>
</dbReference>
<dbReference type="Pfam" id="PF13439">
    <property type="entry name" value="Glyco_transf_4"/>
    <property type="match status" value="1"/>
</dbReference>
<dbReference type="PROSITE" id="PS51257">
    <property type="entry name" value="PROKAR_LIPOPROTEIN"/>
    <property type="match status" value="1"/>
</dbReference>
<dbReference type="STRING" id="1798508.A3A35_02750"/>
<dbReference type="Pfam" id="PF00534">
    <property type="entry name" value="Glycos_transf_1"/>
    <property type="match status" value="1"/>
</dbReference>
<name>A0A1F6EDS2_9BACT</name>
<proteinExistence type="predicted"/>
<comment type="caution">
    <text evidence="3">The sequence shown here is derived from an EMBL/GenBank/DDBJ whole genome shotgun (WGS) entry which is preliminary data.</text>
</comment>
<dbReference type="AlphaFoldDB" id="A0A1F6EDS2"/>
<feature type="domain" description="Glycosyl transferase family 1" evidence="1">
    <location>
        <begin position="229"/>
        <end position="383"/>
    </location>
</feature>
<accession>A0A1F6EDS2</accession>
<dbReference type="GO" id="GO:0016757">
    <property type="term" value="F:glycosyltransferase activity"/>
    <property type="evidence" value="ECO:0007669"/>
    <property type="project" value="InterPro"/>
</dbReference>
<sequence length="412" mass="46022">MSLRVLMFGWEFPPYNSGGLGVACSGLARALAKENVDILFVLPKHINIAEPSVRFLFAGIEQVAFKGVRTGLTPYRTAAEYSRWRSGEGDIYGENLFSEVLRYAALVRKLIEGEDFDIIHAHDWLSFPAGIEAKRISRKPLIVHVHATGFDQGGGEHADSRVYAIEKEGMEEADAVVAVSEYTRRMIIERYHIEEKKVHVVHNGVDVDFHTAEGGSYQNGVGPLPLKIPGYKIVLYVGRLTLQKGPDYFLRAAKRVLDENPKTFFIIAGSGDMERQMIRLAAEIGIAENVFFSGFVRGADLERLYRAADLFVLPSVSEPFGITPLESLLADTPVLISKQSGVSEVITHALKVDFWDTEEMANKIISVLRYPPLKKQLSRSGKEEAQKLTWGKAAEKCVMLYHRILAELRITN</sequence>
<evidence type="ECO:0000313" key="4">
    <source>
        <dbReference type="Proteomes" id="UP000179115"/>
    </source>
</evidence>
<evidence type="ECO:0008006" key="5">
    <source>
        <dbReference type="Google" id="ProtNLM"/>
    </source>
</evidence>
<dbReference type="InterPro" id="IPR050194">
    <property type="entry name" value="Glycosyltransferase_grp1"/>
</dbReference>
<dbReference type="SUPFAM" id="SSF53756">
    <property type="entry name" value="UDP-Glycosyltransferase/glycogen phosphorylase"/>
    <property type="match status" value="1"/>
</dbReference>
<dbReference type="EMBL" id="MFLV01000009">
    <property type="protein sequence ID" value="OGG71815.1"/>
    <property type="molecule type" value="Genomic_DNA"/>
</dbReference>
<organism evidence="3 4">
    <name type="scientific">Candidatus Kaiserbacteria bacterium RIFCSPLOWO2_01_FULL_51_21</name>
    <dbReference type="NCBI Taxonomy" id="1798508"/>
    <lineage>
        <taxon>Bacteria</taxon>
        <taxon>Candidatus Kaiseribacteriota</taxon>
    </lineage>
</organism>
<dbReference type="Proteomes" id="UP000179115">
    <property type="component" value="Unassembled WGS sequence"/>
</dbReference>
<evidence type="ECO:0000313" key="3">
    <source>
        <dbReference type="EMBL" id="OGG71815.1"/>
    </source>
</evidence>
<dbReference type="InterPro" id="IPR001296">
    <property type="entry name" value="Glyco_trans_1"/>
</dbReference>
<dbReference type="PANTHER" id="PTHR45947">
    <property type="entry name" value="SULFOQUINOVOSYL TRANSFERASE SQD2"/>
    <property type="match status" value="1"/>
</dbReference>
<reference evidence="3 4" key="1">
    <citation type="journal article" date="2016" name="Nat. Commun.">
        <title>Thousands of microbial genomes shed light on interconnected biogeochemical processes in an aquifer system.</title>
        <authorList>
            <person name="Anantharaman K."/>
            <person name="Brown C.T."/>
            <person name="Hug L.A."/>
            <person name="Sharon I."/>
            <person name="Castelle C.J."/>
            <person name="Probst A.J."/>
            <person name="Thomas B.C."/>
            <person name="Singh A."/>
            <person name="Wilkins M.J."/>
            <person name="Karaoz U."/>
            <person name="Brodie E.L."/>
            <person name="Williams K.H."/>
            <person name="Hubbard S.S."/>
            <person name="Banfield J.F."/>
        </authorList>
    </citation>
    <scope>NUCLEOTIDE SEQUENCE [LARGE SCALE GENOMIC DNA]</scope>
</reference>
<dbReference type="CDD" id="cd03801">
    <property type="entry name" value="GT4_PimA-like"/>
    <property type="match status" value="1"/>
</dbReference>
<dbReference type="Gene3D" id="3.40.50.2000">
    <property type="entry name" value="Glycogen Phosphorylase B"/>
    <property type="match status" value="2"/>
</dbReference>
<protein>
    <recommendedName>
        <fullName evidence="5">4-alpha-glucanotransferase</fullName>
    </recommendedName>
</protein>
<gene>
    <name evidence="3" type="ORF">A3A35_02750</name>
</gene>
<evidence type="ECO:0000259" key="1">
    <source>
        <dbReference type="Pfam" id="PF00534"/>
    </source>
</evidence>
<feature type="domain" description="Glycosyltransferase subfamily 4-like N-terminal" evidence="2">
    <location>
        <begin position="18"/>
        <end position="208"/>
    </location>
</feature>
<evidence type="ECO:0000259" key="2">
    <source>
        <dbReference type="Pfam" id="PF13439"/>
    </source>
</evidence>